<feature type="coiled-coil region" evidence="1">
    <location>
        <begin position="238"/>
        <end position="387"/>
    </location>
</feature>
<organism evidence="3 4">
    <name type="scientific">Blastochloris viridis</name>
    <name type="common">Rhodopseudomonas viridis</name>
    <dbReference type="NCBI Taxonomy" id="1079"/>
    <lineage>
        <taxon>Bacteria</taxon>
        <taxon>Pseudomonadati</taxon>
        <taxon>Pseudomonadota</taxon>
        <taxon>Alphaproteobacteria</taxon>
        <taxon>Hyphomicrobiales</taxon>
        <taxon>Blastochloridaceae</taxon>
        <taxon>Blastochloris</taxon>
    </lineage>
</organism>
<accession>A0A6N4R0P2</accession>
<comment type="caution">
    <text evidence="3">The sequence shown here is derived from an EMBL/GenBank/DDBJ whole genome shotgun (WGS) entry which is preliminary data.</text>
</comment>
<evidence type="ECO:0008006" key="5">
    <source>
        <dbReference type="Google" id="ProtNLM"/>
    </source>
</evidence>
<dbReference type="AlphaFoldDB" id="A0A6N4R0P2"/>
<dbReference type="Proteomes" id="UP000320948">
    <property type="component" value="Unassembled WGS sequence"/>
</dbReference>
<evidence type="ECO:0000313" key="3">
    <source>
        <dbReference type="EMBL" id="TKW60935.1"/>
    </source>
</evidence>
<proteinExistence type="predicted"/>
<protein>
    <recommendedName>
        <fullName evidence="5">Toxin co-regulated pilus biosynthesis protein Q C-terminal domain-containing protein</fullName>
    </recommendedName>
</protein>
<dbReference type="EMBL" id="VAFM01000002">
    <property type="protein sequence ID" value="TKW60935.1"/>
    <property type="molecule type" value="Genomic_DNA"/>
</dbReference>
<dbReference type="PROSITE" id="PS51257">
    <property type="entry name" value="PROKAR_LIPOPROTEIN"/>
    <property type="match status" value="1"/>
</dbReference>
<evidence type="ECO:0000313" key="4">
    <source>
        <dbReference type="Proteomes" id="UP000320948"/>
    </source>
</evidence>
<keyword evidence="1" id="KW-0175">Coiled coil</keyword>
<evidence type="ECO:0000256" key="1">
    <source>
        <dbReference type="SAM" id="Coils"/>
    </source>
</evidence>
<reference evidence="3 4" key="1">
    <citation type="journal article" date="2017" name="Nat. Commun.">
        <title>In situ click chemistry generation of cyclooxygenase-2 inhibitors.</title>
        <authorList>
            <person name="Bhardwaj A."/>
            <person name="Kaur J."/>
            <person name="Wuest M."/>
            <person name="Wuest F."/>
        </authorList>
    </citation>
    <scope>NUCLEOTIDE SEQUENCE [LARGE SCALE GENOMIC DNA]</scope>
    <source>
        <strain evidence="3">S2_018_000_R2_106</strain>
    </source>
</reference>
<keyword evidence="2" id="KW-0732">Signal</keyword>
<evidence type="ECO:0000256" key="2">
    <source>
        <dbReference type="SAM" id="SignalP"/>
    </source>
</evidence>
<gene>
    <name evidence="3" type="ORF">DI628_08610</name>
</gene>
<feature type="chain" id="PRO_5026907496" description="Toxin co-regulated pilus biosynthesis protein Q C-terminal domain-containing protein" evidence="2">
    <location>
        <begin position="28"/>
        <end position="513"/>
    </location>
</feature>
<sequence length="513" mass="55323">MTPMRRRFLLALTASTLLAGCAVPHTASGPTAFEAPRLSDEGVVIAESTLVTGVSKGNSITGGTDDCVGPGLGVTVGTTRGDDRFLFDKNGEPCDSAEMLFDGRSQVNQRQGDPAITLKFFDGKSAKTTGDLPDLQPVPTIQLKSELLPQGGKAVAQTDFSAIEPAAGPAKLSANGTVPATPAPVQVAAVNKPDPVLATLASWQNQDTVYAARSEEATAAAERNLNNIVKGNRSNSEQETMSKLMAQLRERERQVQEEQRRHTETLERAQRNRDITVAARNEWQQKESELEGQLKATQQRLAQVEQLAQRLNAEKANKEKAYQQQINTLSSDLKVAEQQADVSRRELILQAAAKIAEAEQLASAAKIQEQQIKLREAARLKSEAETMMDRALAMNSGKNVLVNGVGAPPAVPLQLMETPVTVVANGKTLPEILSDVLKQAAPQAGAWKADWQLAAANKKLLSDKWSLTAEAPVEQVLAQLNQQVKDAYGFPLLFTQFGQSQLIVVTEATPPTR</sequence>
<name>A0A6N4R0P2_BLAVI</name>
<feature type="signal peptide" evidence="2">
    <location>
        <begin position="1"/>
        <end position="27"/>
    </location>
</feature>